<keyword evidence="7" id="KW-0653">Protein transport</keyword>
<comment type="similarity">
    <text evidence="2 7">Belongs to the ExbD/TolR family.</text>
</comment>
<dbReference type="GO" id="GO:0022857">
    <property type="term" value="F:transmembrane transporter activity"/>
    <property type="evidence" value="ECO:0007669"/>
    <property type="project" value="InterPro"/>
</dbReference>
<keyword evidence="9" id="KW-1185">Reference proteome</keyword>
<evidence type="ECO:0000256" key="7">
    <source>
        <dbReference type="RuleBase" id="RU003879"/>
    </source>
</evidence>
<name>H2CFV6_9LEPT</name>
<dbReference type="GO" id="GO:0015031">
    <property type="term" value="P:protein transport"/>
    <property type="evidence" value="ECO:0007669"/>
    <property type="project" value="UniProtKB-KW"/>
</dbReference>
<dbReference type="GO" id="GO:0005886">
    <property type="term" value="C:plasma membrane"/>
    <property type="evidence" value="ECO:0007669"/>
    <property type="project" value="UniProtKB-SubCell"/>
</dbReference>
<dbReference type="EMBL" id="JH597773">
    <property type="protein sequence ID" value="EHQ06805.1"/>
    <property type="molecule type" value="Genomic_DNA"/>
</dbReference>
<evidence type="ECO:0000256" key="4">
    <source>
        <dbReference type="ARBA" id="ARBA00022692"/>
    </source>
</evidence>
<reference evidence="8 9" key="1">
    <citation type="submission" date="2011-10" db="EMBL/GenBank/DDBJ databases">
        <title>The Improved High-Quality Draft genome of Leptonema illini DSM 21528.</title>
        <authorList>
            <consortium name="US DOE Joint Genome Institute (JGI-PGF)"/>
            <person name="Lucas S."/>
            <person name="Copeland A."/>
            <person name="Lapidus A."/>
            <person name="Glavina del Rio T."/>
            <person name="Dalin E."/>
            <person name="Tice H."/>
            <person name="Bruce D."/>
            <person name="Goodwin L."/>
            <person name="Pitluck S."/>
            <person name="Peters L."/>
            <person name="Mikhailova N."/>
            <person name="Held B."/>
            <person name="Kyrpides N."/>
            <person name="Mavromatis K."/>
            <person name="Ivanova N."/>
            <person name="Markowitz V."/>
            <person name="Cheng J.-F."/>
            <person name="Hugenholtz P."/>
            <person name="Woyke T."/>
            <person name="Wu D."/>
            <person name="Gronow S."/>
            <person name="Wellnitz S."/>
            <person name="Brambilla E.-M."/>
            <person name="Klenk H.-P."/>
            <person name="Eisen J.A."/>
        </authorList>
    </citation>
    <scope>NUCLEOTIDE SEQUENCE [LARGE SCALE GENOMIC DNA]</scope>
    <source>
        <strain evidence="8 9">DSM 21528</strain>
    </source>
</reference>
<protein>
    <submittedName>
        <fullName evidence="8">Biopolymer transport protein ExbD/TolR</fullName>
    </submittedName>
</protein>
<dbReference type="STRING" id="183.GCA_002009735_02444"/>
<comment type="subcellular location">
    <subcellularLocation>
        <location evidence="1">Cell membrane</location>
        <topology evidence="1">Single-pass membrane protein</topology>
    </subcellularLocation>
    <subcellularLocation>
        <location evidence="7">Cell membrane</location>
        <topology evidence="7">Single-pass type II membrane protein</topology>
    </subcellularLocation>
</comment>
<keyword evidence="7" id="KW-0813">Transport</keyword>
<dbReference type="PANTHER" id="PTHR30558:SF3">
    <property type="entry name" value="BIOPOLYMER TRANSPORT PROTEIN EXBD-RELATED"/>
    <property type="match status" value="1"/>
</dbReference>
<dbReference type="Pfam" id="PF02472">
    <property type="entry name" value="ExbD"/>
    <property type="match status" value="1"/>
</dbReference>
<evidence type="ECO:0000313" key="9">
    <source>
        <dbReference type="Proteomes" id="UP000005737"/>
    </source>
</evidence>
<dbReference type="PANTHER" id="PTHR30558">
    <property type="entry name" value="EXBD MEMBRANE COMPONENT OF PMF-DRIVEN MACROMOLECULE IMPORT SYSTEM"/>
    <property type="match status" value="1"/>
</dbReference>
<dbReference type="InterPro" id="IPR003400">
    <property type="entry name" value="ExbD"/>
</dbReference>
<evidence type="ECO:0000256" key="3">
    <source>
        <dbReference type="ARBA" id="ARBA00022475"/>
    </source>
</evidence>
<accession>H2CFV6</accession>
<dbReference type="Proteomes" id="UP000005737">
    <property type="component" value="Unassembled WGS sequence"/>
</dbReference>
<evidence type="ECO:0000256" key="6">
    <source>
        <dbReference type="ARBA" id="ARBA00023136"/>
    </source>
</evidence>
<dbReference type="AlphaFoldDB" id="H2CFV6"/>
<dbReference type="HOGENOM" id="CLU_085305_3_5_12"/>
<gene>
    <name evidence="8" type="ORF">Lepil_2127</name>
</gene>
<keyword evidence="5" id="KW-1133">Transmembrane helix</keyword>
<evidence type="ECO:0000256" key="2">
    <source>
        <dbReference type="ARBA" id="ARBA00005811"/>
    </source>
</evidence>
<evidence type="ECO:0000256" key="1">
    <source>
        <dbReference type="ARBA" id="ARBA00004162"/>
    </source>
</evidence>
<evidence type="ECO:0000256" key="5">
    <source>
        <dbReference type="ARBA" id="ARBA00022989"/>
    </source>
</evidence>
<evidence type="ECO:0000313" key="8">
    <source>
        <dbReference type="EMBL" id="EHQ06805.1"/>
    </source>
</evidence>
<keyword evidence="6" id="KW-0472">Membrane</keyword>
<sequence length="140" mass="15619">MAIRVKRRTRQPEEIPLASTSDIAFLLIIFFLAASALLELRGVKVPLPKKDAPPMQIQKKDLFKIKIDAEGTYIHEGKAAPLSELMTIVAEALRSNRDLVVVLQPSPDAPVETVPRILDELQKRNVQRISLSMDKAGGRR</sequence>
<proteinExistence type="inferred from homology"/>
<dbReference type="RefSeq" id="WP_002772493.1">
    <property type="nucleotide sequence ID" value="NZ_JH597773.1"/>
</dbReference>
<dbReference type="Gene3D" id="3.30.420.270">
    <property type="match status" value="1"/>
</dbReference>
<organism evidence="8 9">
    <name type="scientific">Leptonema illini DSM 21528</name>
    <dbReference type="NCBI Taxonomy" id="929563"/>
    <lineage>
        <taxon>Bacteria</taxon>
        <taxon>Pseudomonadati</taxon>
        <taxon>Spirochaetota</taxon>
        <taxon>Spirochaetia</taxon>
        <taxon>Leptospirales</taxon>
        <taxon>Leptospiraceae</taxon>
        <taxon>Leptonema</taxon>
    </lineage>
</organism>
<keyword evidence="4 7" id="KW-0812">Transmembrane</keyword>
<keyword evidence="3" id="KW-1003">Cell membrane</keyword>